<dbReference type="eggNOG" id="KOG2867">
    <property type="taxonomic scope" value="Eukaryota"/>
</dbReference>
<dbReference type="GO" id="GO:0005737">
    <property type="term" value="C:cytoplasm"/>
    <property type="evidence" value="ECO:0000318"/>
    <property type="project" value="GO_Central"/>
</dbReference>
<sequence length="305" mass="34871">MEVLTAPRKEIFNPDDMSKWLKSEAYQEYMGFILAINEAVQGKKASSIQLNDRIVKVVGLLDCLDRWIDEIPPTEQPQRFGNKSFRVWSQKLKDESSNILKDILPGELHYTIPEIEVYLTESVGNSTRIDYGSGHEMSFVIFLYCLFKIGFLTLGDQAAAGIVVFDRYMSLVRKLQLIYRMEPAGSHGVWSLDDYQFVPFIWGSSQLIENQRLPPKSFPNQDIVECFAKDYMFLGCIKFIFKVKNGPFAEHSNQLWNISGVATWSKVNSGLIKMYKAEVLAKHPVMQHVLFGSLLPITEANPQKQ</sequence>
<comment type="catalytic activity">
    <reaction evidence="1 10">
        <text>[protein]-peptidylproline (omega=180) = [protein]-peptidylproline (omega=0)</text>
        <dbReference type="Rhea" id="RHEA:16237"/>
        <dbReference type="Rhea" id="RHEA-COMP:10747"/>
        <dbReference type="Rhea" id="RHEA-COMP:10748"/>
        <dbReference type="ChEBI" id="CHEBI:83833"/>
        <dbReference type="ChEBI" id="CHEBI:83834"/>
        <dbReference type="EC" id="5.2.1.8"/>
    </reaction>
</comment>
<evidence type="ECO:0000256" key="5">
    <source>
        <dbReference type="ARBA" id="ARBA00022490"/>
    </source>
</evidence>
<dbReference type="PIRSF" id="PIRSF016325">
    <property type="entry name" value="Phstyr_phstse_ac"/>
    <property type="match status" value="1"/>
</dbReference>
<name>E9GG91_DAPPU</name>
<dbReference type="PANTHER" id="PTHR10012:SF0">
    <property type="entry name" value="SERINE_THREONINE-PROTEIN PHOSPHATASE 2A ACTIVATOR"/>
    <property type="match status" value="1"/>
</dbReference>
<organism evidence="11 12">
    <name type="scientific">Daphnia pulex</name>
    <name type="common">Water flea</name>
    <dbReference type="NCBI Taxonomy" id="6669"/>
    <lineage>
        <taxon>Eukaryota</taxon>
        <taxon>Metazoa</taxon>
        <taxon>Ecdysozoa</taxon>
        <taxon>Arthropoda</taxon>
        <taxon>Crustacea</taxon>
        <taxon>Branchiopoda</taxon>
        <taxon>Diplostraca</taxon>
        <taxon>Cladocera</taxon>
        <taxon>Anomopoda</taxon>
        <taxon>Daphniidae</taxon>
        <taxon>Daphnia</taxon>
    </lineage>
</organism>
<evidence type="ECO:0000256" key="9">
    <source>
        <dbReference type="ARBA" id="ARBA00044820"/>
    </source>
</evidence>
<accession>E9GG91</accession>
<dbReference type="AlphaFoldDB" id="E9GG91"/>
<comment type="similarity">
    <text evidence="3 10">Belongs to the PTPA-type PPIase family.</text>
</comment>
<evidence type="ECO:0000256" key="6">
    <source>
        <dbReference type="ARBA" id="ARBA00023110"/>
    </source>
</evidence>
<proteinExistence type="inferred from homology"/>
<dbReference type="CDD" id="cd04087">
    <property type="entry name" value="PTPA"/>
    <property type="match status" value="1"/>
</dbReference>
<dbReference type="EC" id="5.2.1.8" evidence="4 10"/>
<dbReference type="PANTHER" id="PTHR10012">
    <property type="entry name" value="SERINE/THREONINE-PROTEIN PHOSPHATASE 2A REGULATORY SUBUNIT B"/>
    <property type="match status" value="1"/>
</dbReference>
<gene>
    <name evidence="11" type="ORF">DAPPUDRAFT_303405</name>
</gene>
<dbReference type="SUPFAM" id="SSF140984">
    <property type="entry name" value="PTPA-like"/>
    <property type="match status" value="1"/>
</dbReference>
<evidence type="ECO:0000256" key="1">
    <source>
        <dbReference type="ARBA" id="ARBA00000971"/>
    </source>
</evidence>
<dbReference type="GO" id="GO:0007052">
    <property type="term" value="P:mitotic spindle organization"/>
    <property type="evidence" value="ECO:0000318"/>
    <property type="project" value="GO_Central"/>
</dbReference>
<comment type="subcellular location">
    <subcellularLocation>
        <location evidence="2 10">Cytoplasm</location>
    </subcellularLocation>
</comment>
<dbReference type="InterPro" id="IPR037218">
    <property type="entry name" value="PTPA_sf"/>
</dbReference>
<dbReference type="Proteomes" id="UP000000305">
    <property type="component" value="Unassembled WGS sequence"/>
</dbReference>
<dbReference type="Gene3D" id="1.20.120.1150">
    <property type="match status" value="1"/>
</dbReference>
<evidence type="ECO:0000256" key="2">
    <source>
        <dbReference type="ARBA" id="ARBA00004496"/>
    </source>
</evidence>
<evidence type="ECO:0000256" key="4">
    <source>
        <dbReference type="ARBA" id="ARBA00013194"/>
    </source>
</evidence>
<dbReference type="GO" id="GO:0003755">
    <property type="term" value="F:peptidyl-prolyl cis-trans isomerase activity"/>
    <property type="evidence" value="ECO:0000318"/>
    <property type="project" value="GO_Central"/>
</dbReference>
<evidence type="ECO:0000313" key="12">
    <source>
        <dbReference type="Proteomes" id="UP000000305"/>
    </source>
</evidence>
<dbReference type="GO" id="GO:0000159">
    <property type="term" value="C:protein phosphatase type 2A complex"/>
    <property type="evidence" value="ECO:0000318"/>
    <property type="project" value="GO_Central"/>
</dbReference>
<dbReference type="HOGENOM" id="CLU_030733_3_1_1"/>
<comment type="function">
    <text evidence="10">PPIases accelerate the folding of proteins. It catalyzes the cis-trans isomerization of proline imidic peptide bonds in oligopeptides.</text>
</comment>
<dbReference type="KEGG" id="dpx:DAPPUDRAFT_303405"/>
<dbReference type="GO" id="GO:0005634">
    <property type="term" value="C:nucleus"/>
    <property type="evidence" value="ECO:0000318"/>
    <property type="project" value="GO_Central"/>
</dbReference>
<dbReference type="PhylomeDB" id="E9GG91"/>
<evidence type="ECO:0000256" key="8">
    <source>
        <dbReference type="ARBA" id="ARBA00044786"/>
    </source>
</evidence>
<dbReference type="InterPro" id="IPR043170">
    <property type="entry name" value="PTPA_C_lid"/>
</dbReference>
<protein>
    <recommendedName>
        <fullName evidence="8 10">Serine/threonine-protein phosphatase 2A activator</fullName>
        <ecNumber evidence="4 10">5.2.1.8</ecNumber>
    </recommendedName>
    <alternativeName>
        <fullName evidence="9 10">Phosphotyrosyl phosphatase activator</fullName>
    </alternativeName>
</protein>
<dbReference type="GO" id="GO:0008160">
    <property type="term" value="F:protein tyrosine phosphatase activator activity"/>
    <property type="evidence" value="ECO:0000318"/>
    <property type="project" value="GO_Central"/>
</dbReference>
<keyword evidence="12" id="KW-1185">Reference proteome</keyword>
<evidence type="ECO:0000256" key="10">
    <source>
        <dbReference type="RuleBase" id="RU361210"/>
    </source>
</evidence>
<keyword evidence="7 10" id="KW-0413">Isomerase</keyword>
<dbReference type="FunFam" id="1.20.120.1150:FF:000002">
    <property type="entry name" value="Serine/threonine-protein phosphatase 2A activator"/>
    <property type="match status" value="1"/>
</dbReference>
<evidence type="ECO:0000313" key="11">
    <source>
        <dbReference type="EMBL" id="EFX81537.1"/>
    </source>
</evidence>
<keyword evidence="6 10" id="KW-0697">Rotamase</keyword>
<evidence type="ECO:0000256" key="3">
    <source>
        <dbReference type="ARBA" id="ARBA00011019"/>
    </source>
</evidence>
<reference evidence="11 12" key="1">
    <citation type="journal article" date="2011" name="Science">
        <title>The ecoresponsive genome of Daphnia pulex.</title>
        <authorList>
            <person name="Colbourne J.K."/>
            <person name="Pfrender M.E."/>
            <person name="Gilbert D."/>
            <person name="Thomas W.K."/>
            <person name="Tucker A."/>
            <person name="Oakley T.H."/>
            <person name="Tokishita S."/>
            <person name="Aerts A."/>
            <person name="Arnold G.J."/>
            <person name="Basu M.K."/>
            <person name="Bauer D.J."/>
            <person name="Caceres C.E."/>
            <person name="Carmel L."/>
            <person name="Casola C."/>
            <person name="Choi J.H."/>
            <person name="Detter J.C."/>
            <person name="Dong Q."/>
            <person name="Dusheyko S."/>
            <person name="Eads B.D."/>
            <person name="Frohlich T."/>
            <person name="Geiler-Samerotte K.A."/>
            <person name="Gerlach D."/>
            <person name="Hatcher P."/>
            <person name="Jogdeo S."/>
            <person name="Krijgsveld J."/>
            <person name="Kriventseva E.V."/>
            <person name="Kultz D."/>
            <person name="Laforsch C."/>
            <person name="Lindquist E."/>
            <person name="Lopez J."/>
            <person name="Manak J.R."/>
            <person name="Muller J."/>
            <person name="Pangilinan J."/>
            <person name="Patwardhan R.P."/>
            <person name="Pitluck S."/>
            <person name="Pritham E.J."/>
            <person name="Rechtsteiner A."/>
            <person name="Rho M."/>
            <person name="Rogozin I.B."/>
            <person name="Sakarya O."/>
            <person name="Salamov A."/>
            <person name="Schaack S."/>
            <person name="Shapiro H."/>
            <person name="Shiga Y."/>
            <person name="Skalitzky C."/>
            <person name="Smith Z."/>
            <person name="Souvorov A."/>
            <person name="Sung W."/>
            <person name="Tang Z."/>
            <person name="Tsuchiya D."/>
            <person name="Tu H."/>
            <person name="Vos H."/>
            <person name="Wang M."/>
            <person name="Wolf Y.I."/>
            <person name="Yamagata H."/>
            <person name="Yamada T."/>
            <person name="Ye Y."/>
            <person name="Shaw J.R."/>
            <person name="Andrews J."/>
            <person name="Crease T.J."/>
            <person name="Tang H."/>
            <person name="Lucas S.M."/>
            <person name="Robertson H.M."/>
            <person name="Bork P."/>
            <person name="Koonin E.V."/>
            <person name="Zdobnov E.M."/>
            <person name="Grigoriev I.V."/>
            <person name="Lynch M."/>
            <person name="Boore J.L."/>
        </authorList>
    </citation>
    <scope>NUCLEOTIDE SEQUENCE [LARGE SCALE GENOMIC DNA]</scope>
</reference>
<dbReference type="STRING" id="6669.E9GG91"/>
<keyword evidence="5 10" id="KW-0963">Cytoplasm</keyword>
<dbReference type="InterPro" id="IPR004327">
    <property type="entry name" value="Phstyr_phstse_ac"/>
</dbReference>
<dbReference type="OrthoDB" id="16120at2759"/>
<dbReference type="Pfam" id="PF03095">
    <property type="entry name" value="PTPA"/>
    <property type="match status" value="1"/>
</dbReference>
<evidence type="ECO:0000256" key="7">
    <source>
        <dbReference type="ARBA" id="ARBA00023235"/>
    </source>
</evidence>
<dbReference type="OMA" id="SWIKINA"/>
<dbReference type="InParanoid" id="E9GG91"/>
<dbReference type="EMBL" id="GL732543">
    <property type="protein sequence ID" value="EFX81537.1"/>
    <property type="molecule type" value="Genomic_DNA"/>
</dbReference>
<dbReference type="FunCoup" id="E9GG91">
    <property type="interactions" value="1576"/>
</dbReference>